<dbReference type="Gramene" id="TraesROB_scaffold_071677_01G000200.1">
    <property type="protein sequence ID" value="TraesROB_scaffold_071677_01G000200.1"/>
    <property type="gene ID" value="TraesROB_scaffold_071677_01G000200"/>
</dbReference>
<dbReference type="PROSITE" id="PS50053">
    <property type="entry name" value="UBIQUITIN_2"/>
    <property type="match status" value="2"/>
</dbReference>
<dbReference type="Gramene" id="TraesCS7D03G0228100.1">
    <property type="protein sequence ID" value="TraesCS7D03G0228100.1.CDS"/>
    <property type="gene ID" value="TraesCS7D03G0228100"/>
</dbReference>
<proteinExistence type="predicted"/>
<dbReference type="AlphaFoldDB" id="A0A3B6T9I2"/>
<dbReference type="Gramene" id="TraesWEE_scaffold_074161_01G000200.1">
    <property type="protein sequence ID" value="TraesWEE_scaffold_074161_01G000200.1"/>
    <property type="gene ID" value="TraesWEE_scaffold_074161_01G000200"/>
</dbReference>
<feature type="domain" description="Ubiquitin-like" evidence="2">
    <location>
        <begin position="70"/>
        <end position="145"/>
    </location>
</feature>
<reference evidence="3" key="1">
    <citation type="submission" date="2018-08" db="EMBL/GenBank/DDBJ databases">
        <authorList>
            <person name="Rossello M."/>
        </authorList>
    </citation>
    <scope>NUCLEOTIDE SEQUENCE [LARGE SCALE GENOMIC DNA]</scope>
    <source>
        <strain evidence="3">cv. Chinese Spring</strain>
    </source>
</reference>
<dbReference type="GO" id="GO:0019941">
    <property type="term" value="P:modification-dependent protein catabolic process"/>
    <property type="evidence" value="ECO:0000318"/>
    <property type="project" value="GO_Central"/>
</dbReference>
<dbReference type="InterPro" id="IPR019956">
    <property type="entry name" value="Ubiquitin_dom"/>
</dbReference>
<keyword evidence="4" id="KW-1185">Reference proteome</keyword>
<dbReference type="SMART" id="SM00213">
    <property type="entry name" value="UBQ"/>
    <property type="match status" value="2"/>
</dbReference>
<accession>A0A3B6T9I2</accession>
<dbReference type="Gramene" id="TraesCS7D02G100100.1">
    <property type="protein sequence ID" value="TraesCS7D02G100100.1"/>
    <property type="gene ID" value="TraesCS7D02G100100"/>
</dbReference>
<dbReference type="GO" id="GO:0005737">
    <property type="term" value="C:cytoplasm"/>
    <property type="evidence" value="ECO:0000318"/>
    <property type="project" value="GO_Central"/>
</dbReference>
<feature type="domain" description="Ubiquitin-like" evidence="2">
    <location>
        <begin position="1"/>
        <end position="69"/>
    </location>
</feature>
<name>A0A3B6T9I2_WHEAT</name>
<reference evidence="3" key="2">
    <citation type="submission" date="2018-10" db="UniProtKB">
        <authorList>
            <consortium name="EnsemblPlants"/>
        </authorList>
    </citation>
    <scope>IDENTIFICATION</scope>
</reference>
<dbReference type="Gramene" id="TraesCLE_scaffold_078147_01G000200.1">
    <property type="protein sequence ID" value="TraesCLE_scaffold_078147_01G000200.1"/>
    <property type="gene ID" value="TraesCLE_scaffold_078147_01G000200"/>
</dbReference>
<organism evidence="3">
    <name type="scientific">Triticum aestivum</name>
    <name type="common">Wheat</name>
    <dbReference type="NCBI Taxonomy" id="4565"/>
    <lineage>
        <taxon>Eukaryota</taxon>
        <taxon>Viridiplantae</taxon>
        <taxon>Streptophyta</taxon>
        <taxon>Embryophyta</taxon>
        <taxon>Tracheophyta</taxon>
        <taxon>Spermatophyta</taxon>
        <taxon>Magnoliopsida</taxon>
        <taxon>Liliopsida</taxon>
        <taxon>Poales</taxon>
        <taxon>Poaceae</taxon>
        <taxon>BOP clade</taxon>
        <taxon>Pooideae</taxon>
        <taxon>Triticodae</taxon>
        <taxon>Triticeae</taxon>
        <taxon>Triticinae</taxon>
        <taxon>Triticum</taxon>
    </lineage>
</organism>
<dbReference type="InterPro" id="IPR029071">
    <property type="entry name" value="Ubiquitin-like_domsf"/>
</dbReference>
<evidence type="ECO:0000259" key="2">
    <source>
        <dbReference type="PROSITE" id="PS50053"/>
    </source>
</evidence>
<dbReference type="SMR" id="A0A3B6T9I2"/>
<dbReference type="InterPro" id="IPR050158">
    <property type="entry name" value="Ubiquitin_ubiquitin-like"/>
</dbReference>
<dbReference type="PRINTS" id="PR00348">
    <property type="entry name" value="UBIQUITIN"/>
</dbReference>
<dbReference type="GO" id="GO:0016567">
    <property type="term" value="P:protein ubiquitination"/>
    <property type="evidence" value="ECO:0000318"/>
    <property type="project" value="GO_Central"/>
</dbReference>
<dbReference type="Gene3D" id="3.10.20.90">
    <property type="entry name" value="Phosphatidylinositol 3-kinase Catalytic Subunit, Chain A, domain 1"/>
    <property type="match status" value="2"/>
</dbReference>
<dbReference type="GO" id="GO:0031386">
    <property type="term" value="F:protein tag activity"/>
    <property type="evidence" value="ECO:0000318"/>
    <property type="project" value="GO_Central"/>
</dbReference>
<keyword evidence="1" id="KW-1017">Isopeptide bond</keyword>
<dbReference type="GO" id="GO:0031625">
    <property type="term" value="F:ubiquitin protein ligase binding"/>
    <property type="evidence" value="ECO:0000318"/>
    <property type="project" value="GO_Central"/>
</dbReference>
<dbReference type="SUPFAM" id="SSF54236">
    <property type="entry name" value="Ubiquitin-like"/>
    <property type="match status" value="2"/>
</dbReference>
<dbReference type="CDD" id="cd17039">
    <property type="entry name" value="Ubl_ubiquitin_like"/>
    <property type="match status" value="1"/>
</dbReference>
<dbReference type="GO" id="GO:0005634">
    <property type="term" value="C:nucleus"/>
    <property type="evidence" value="ECO:0000318"/>
    <property type="project" value="GO_Central"/>
</dbReference>
<dbReference type="EnsemblPlants" id="TraesCS7D02G100100.1">
    <property type="protein sequence ID" value="TraesCS7D02G100100.1"/>
    <property type="gene ID" value="TraesCS7D02G100100"/>
</dbReference>
<protein>
    <recommendedName>
        <fullName evidence="2">Ubiquitin-like domain-containing protein</fullName>
    </recommendedName>
</protein>
<dbReference type="InterPro" id="IPR000626">
    <property type="entry name" value="Ubiquitin-like_dom"/>
</dbReference>
<dbReference type="GO" id="GO:0003729">
    <property type="term" value="F:mRNA binding"/>
    <property type="evidence" value="ECO:0007669"/>
    <property type="project" value="UniProtKB-ARBA"/>
</dbReference>
<dbReference type="STRING" id="4565.A0A3B6T9I2"/>
<dbReference type="Pfam" id="PF00240">
    <property type="entry name" value="ubiquitin"/>
    <property type="match status" value="2"/>
</dbReference>
<evidence type="ECO:0000256" key="1">
    <source>
        <dbReference type="ARBA" id="ARBA00022499"/>
    </source>
</evidence>
<evidence type="ECO:0000313" key="3">
    <source>
        <dbReference type="EnsemblPlants" id="TraesCS7D02G100100.1"/>
    </source>
</evidence>
<dbReference type="Gramene" id="TraesCAD_scaffold_072161_01G000200.1">
    <property type="protein sequence ID" value="TraesCAD_scaffold_072161_01G000200.1"/>
    <property type="gene ID" value="TraesCAD_scaffold_072161_01G000200"/>
</dbReference>
<dbReference type="Proteomes" id="UP000019116">
    <property type="component" value="Chromosome 7D"/>
</dbReference>
<sequence length="240" mass="26916">MKLFVETLAGKKITVKVDPSDTINVVKAKIHEQQCLTFDDEDLDDGRSVAYYRIHDGSTLRLGLRPRRKIEIFLKGLSGKTTTHYFEELDTVDCVKAMIQERDGIPADEQRLIHAGKQLEDGRTMADYALKDYATMHLLLRLRSCSQCPSTHESEPAQDQDSNAGSFNVITDVSPEAKHPKSKIATPIDAANLRRSSRSNKYDGFKVNLQSDSRIQKFKAKKRCFPTPIGATKSEDEDAG</sequence>
<dbReference type="PANTHER" id="PTHR10666">
    <property type="entry name" value="UBIQUITIN"/>
    <property type="match status" value="1"/>
</dbReference>
<evidence type="ECO:0000313" key="4">
    <source>
        <dbReference type="Proteomes" id="UP000019116"/>
    </source>
</evidence>
<dbReference type="PaxDb" id="4565-Traes_7DS_EC143196D.1"/>
<dbReference type="Gramene" id="TraesKAR7D01G0046420.1">
    <property type="protein sequence ID" value="cds.TraesKAR7D01G0046420.1"/>
    <property type="gene ID" value="TraesKAR7D01G0046420"/>
</dbReference>